<dbReference type="CDD" id="cd02662">
    <property type="entry name" value="Peptidase_C19F"/>
    <property type="match status" value="1"/>
</dbReference>
<evidence type="ECO:0000256" key="1">
    <source>
        <dbReference type="ARBA" id="ARBA00000707"/>
    </source>
</evidence>
<accession>A0A6A6TIV2</accession>
<keyword evidence="4" id="KW-0645">Protease</keyword>
<evidence type="ECO:0000256" key="6">
    <source>
        <dbReference type="ARBA" id="ARBA00022801"/>
    </source>
</evidence>
<sequence length="784" mass="86569">MSSYHSFDDDPSHSFYHLQRYIPESWTSSSSYLWAIIIAAFVLFKSLEVLGYPVYLWLYQGLQMATDALPITFPLSRSASSSTVDDSSGGSSPSSMQSRGASLLGSVFGLGSGLFGRGISGISGSLSTSYRNVPAGLGNWDNSCYQNSVIQGLASLPSLRDYLDRATSEHGTSSAETTNDALFDMIDKLNNPENHGQNFWIRGKLKSMSTFQQQDAQEYYSKILDALDKEARHASSSKRRSSASWLETAKSLSDLPEKIAGEELDTAVQETDKPAATEQPQIIPNPLDGLLAQRVGCVNCGYTEGLSLIPFNCITVPLGKNWMYDVRECLDEYTHLEYIEGVECAKCTLLKTQATLLKLASVKKPEGEFLNRLKNVQEALEEEDFDDKTLIKKCALSKRVWVQSTKSRQAVIARAPKSLVLHVNRSIFDEMTGAQYKNNAQVLYPKILDLGNWCLGTKPSQSQQPDDSIEEAWPRDPNQSMLGEPDLETRTDSPFQYRLRAAITHFGNHGNGHYVCYRQHPFKTNQNDSEQAEEAEKQEQEMREEQWWRLSDENVHEVSEEEALRQGKVFMLFYERSDEEVTFPPAEDAGATDAAIAEASFKDVPLPPVDLNSAGVNGGDFDYSATEVPLPDDDLDEIPLSPPASPHVIQPDPSSPVPPQQIESPDAGHEQHASTYPTPPPDTPETPAHEDTELSETDVTTYDSEEGAPSTLMTSDDERPESDPEQDSAKTDASVSDQVAPPPRPHRMRTAGDVGSMRGGAGQRLPMRASEVTGHISCYKIPSV</sequence>
<dbReference type="GO" id="GO:0004843">
    <property type="term" value="F:cysteine-type deubiquitinase activity"/>
    <property type="evidence" value="ECO:0007669"/>
    <property type="project" value="UniProtKB-EC"/>
</dbReference>
<gene>
    <name evidence="10" type="ORF">K491DRAFT_236349</name>
</gene>
<dbReference type="SUPFAM" id="SSF54001">
    <property type="entry name" value="Cysteine proteinases"/>
    <property type="match status" value="1"/>
</dbReference>
<comment type="similarity">
    <text evidence="2">Belongs to the peptidase C19 family.</text>
</comment>
<keyword evidence="6" id="KW-0378">Hydrolase</keyword>
<dbReference type="OrthoDB" id="2020758at2759"/>
<evidence type="ECO:0000259" key="9">
    <source>
        <dbReference type="PROSITE" id="PS50235"/>
    </source>
</evidence>
<evidence type="ECO:0000256" key="4">
    <source>
        <dbReference type="ARBA" id="ARBA00022670"/>
    </source>
</evidence>
<evidence type="ECO:0000313" key="10">
    <source>
        <dbReference type="EMBL" id="KAF2658883.1"/>
    </source>
</evidence>
<feature type="region of interest" description="Disordered" evidence="8">
    <location>
        <begin position="458"/>
        <end position="490"/>
    </location>
</feature>
<protein>
    <recommendedName>
        <fullName evidence="3">ubiquitinyl hydrolase 1</fullName>
        <ecNumber evidence="3">3.4.19.12</ecNumber>
    </recommendedName>
</protein>
<dbReference type="PROSITE" id="PS50235">
    <property type="entry name" value="USP_3"/>
    <property type="match status" value="1"/>
</dbReference>
<evidence type="ECO:0000313" key="11">
    <source>
        <dbReference type="Proteomes" id="UP000799324"/>
    </source>
</evidence>
<feature type="compositionally biased region" description="Basic and acidic residues" evidence="8">
    <location>
        <begin position="534"/>
        <end position="545"/>
    </location>
</feature>
<evidence type="ECO:0000256" key="8">
    <source>
        <dbReference type="SAM" id="MobiDB-lite"/>
    </source>
</evidence>
<dbReference type="GO" id="GO:0006508">
    <property type="term" value="P:proteolysis"/>
    <property type="evidence" value="ECO:0007669"/>
    <property type="project" value="UniProtKB-KW"/>
</dbReference>
<feature type="domain" description="USP" evidence="9">
    <location>
        <begin position="135"/>
        <end position="577"/>
    </location>
</feature>
<evidence type="ECO:0000256" key="7">
    <source>
        <dbReference type="ARBA" id="ARBA00022807"/>
    </source>
</evidence>
<dbReference type="InterPro" id="IPR050164">
    <property type="entry name" value="Peptidase_C19"/>
</dbReference>
<evidence type="ECO:0000256" key="2">
    <source>
        <dbReference type="ARBA" id="ARBA00009085"/>
    </source>
</evidence>
<feature type="region of interest" description="Disordered" evidence="8">
    <location>
        <begin position="622"/>
        <end position="769"/>
    </location>
</feature>
<proteinExistence type="inferred from homology"/>
<feature type="region of interest" description="Disordered" evidence="8">
    <location>
        <begin position="525"/>
        <end position="545"/>
    </location>
</feature>
<dbReference type="EMBL" id="MU004311">
    <property type="protein sequence ID" value="KAF2658883.1"/>
    <property type="molecule type" value="Genomic_DNA"/>
</dbReference>
<keyword evidence="5" id="KW-0833">Ubl conjugation pathway</keyword>
<keyword evidence="7" id="KW-0788">Thiol protease</keyword>
<dbReference type="AlphaFoldDB" id="A0A6A6TIV2"/>
<dbReference type="Pfam" id="PF00443">
    <property type="entry name" value="UCH"/>
    <property type="match status" value="1"/>
</dbReference>
<dbReference type="InterPro" id="IPR001394">
    <property type="entry name" value="Peptidase_C19_UCH"/>
</dbReference>
<dbReference type="InterPro" id="IPR028889">
    <property type="entry name" value="USP"/>
</dbReference>
<comment type="catalytic activity">
    <reaction evidence="1">
        <text>Thiol-dependent hydrolysis of ester, thioester, amide, peptide and isopeptide bonds formed by the C-terminal Gly of ubiquitin (a 76-residue protein attached to proteins as an intracellular targeting signal).</text>
        <dbReference type="EC" id="3.4.19.12"/>
    </reaction>
</comment>
<keyword evidence="11" id="KW-1185">Reference proteome</keyword>
<dbReference type="Gene3D" id="3.90.70.10">
    <property type="entry name" value="Cysteine proteinases"/>
    <property type="match status" value="1"/>
</dbReference>
<dbReference type="InterPro" id="IPR038765">
    <property type="entry name" value="Papain-like_cys_pep_sf"/>
</dbReference>
<dbReference type="PANTHER" id="PTHR24006:SF888">
    <property type="entry name" value="UBIQUITIN CARBOXYL-TERMINAL HYDROLASE 30"/>
    <property type="match status" value="1"/>
</dbReference>
<dbReference type="EC" id="3.4.19.12" evidence="3"/>
<reference evidence="10" key="1">
    <citation type="journal article" date="2020" name="Stud. Mycol.">
        <title>101 Dothideomycetes genomes: a test case for predicting lifestyles and emergence of pathogens.</title>
        <authorList>
            <person name="Haridas S."/>
            <person name="Albert R."/>
            <person name="Binder M."/>
            <person name="Bloem J."/>
            <person name="Labutti K."/>
            <person name="Salamov A."/>
            <person name="Andreopoulos B."/>
            <person name="Baker S."/>
            <person name="Barry K."/>
            <person name="Bills G."/>
            <person name="Bluhm B."/>
            <person name="Cannon C."/>
            <person name="Castanera R."/>
            <person name="Culley D."/>
            <person name="Daum C."/>
            <person name="Ezra D."/>
            <person name="Gonzalez J."/>
            <person name="Henrissat B."/>
            <person name="Kuo A."/>
            <person name="Liang C."/>
            <person name="Lipzen A."/>
            <person name="Lutzoni F."/>
            <person name="Magnuson J."/>
            <person name="Mondo S."/>
            <person name="Nolan M."/>
            <person name="Ohm R."/>
            <person name="Pangilinan J."/>
            <person name="Park H.-J."/>
            <person name="Ramirez L."/>
            <person name="Alfaro M."/>
            <person name="Sun H."/>
            <person name="Tritt A."/>
            <person name="Yoshinaga Y."/>
            <person name="Zwiers L.-H."/>
            <person name="Turgeon B."/>
            <person name="Goodwin S."/>
            <person name="Spatafora J."/>
            <person name="Crous P."/>
            <person name="Grigoriev I."/>
        </authorList>
    </citation>
    <scope>NUCLEOTIDE SEQUENCE</scope>
    <source>
        <strain evidence="10">CBS 122681</strain>
    </source>
</reference>
<dbReference type="GO" id="GO:0005829">
    <property type="term" value="C:cytosol"/>
    <property type="evidence" value="ECO:0007669"/>
    <property type="project" value="TreeGrafter"/>
</dbReference>
<dbReference type="PANTHER" id="PTHR24006">
    <property type="entry name" value="UBIQUITIN CARBOXYL-TERMINAL HYDROLASE"/>
    <property type="match status" value="1"/>
</dbReference>
<evidence type="ECO:0000256" key="5">
    <source>
        <dbReference type="ARBA" id="ARBA00022786"/>
    </source>
</evidence>
<dbReference type="GO" id="GO:0016579">
    <property type="term" value="P:protein deubiquitination"/>
    <property type="evidence" value="ECO:0007669"/>
    <property type="project" value="InterPro"/>
</dbReference>
<name>A0A6A6TIV2_9PLEO</name>
<evidence type="ECO:0000256" key="3">
    <source>
        <dbReference type="ARBA" id="ARBA00012759"/>
    </source>
</evidence>
<organism evidence="10 11">
    <name type="scientific">Lophiostoma macrostomum CBS 122681</name>
    <dbReference type="NCBI Taxonomy" id="1314788"/>
    <lineage>
        <taxon>Eukaryota</taxon>
        <taxon>Fungi</taxon>
        <taxon>Dikarya</taxon>
        <taxon>Ascomycota</taxon>
        <taxon>Pezizomycotina</taxon>
        <taxon>Dothideomycetes</taxon>
        <taxon>Pleosporomycetidae</taxon>
        <taxon>Pleosporales</taxon>
        <taxon>Lophiostomataceae</taxon>
        <taxon>Lophiostoma</taxon>
    </lineage>
</organism>
<dbReference type="GO" id="GO:0005634">
    <property type="term" value="C:nucleus"/>
    <property type="evidence" value="ECO:0007669"/>
    <property type="project" value="TreeGrafter"/>
</dbReference>
<dbReference type="Proteomes" id="UP000799324">
    <property type="component" value="Unassembled WGS sequence"/>
</dbReference>